<dbReference type="RefSeq" id="XP_037214208.1">
    <property type="nucleotide sequence ID" value="XM_037369710.1"/>
</dbReference>
<organism evidence="2 3">
    <name type="scientific">Mycena indigotica</name>
    <dbReference type="NCBI Taxonomy" id="2126181"/>
    <lineage>
        <taxon>Eukaryota</taxon>
        <taxon>Fungi</taxon>
        <taxon>Dikarya</taxon>
        <taxon>Basidiomycota</taxon>
        <taxon>Agaricomycotina</taxon>
        <taxon>Agaricomycetes</taxon>
        <taxon>Agaricomycetidae</taxon>
        <taxon>Agaricales</taxon>
        <taxon>Marasmiineae</taxon>
        <taxon>Mycenaceae</taxon>
        <taxon>Mycena</taxon>
    </lineage>
</organism>
<accession>A0A8H6S1C2</accession>
<dbReference type="AlphaFoldDB" id="A0A8H6S1C2"/>
<feature type="compositionally biased region" description="Basic and acidic residues" evidence="1">
    <location>
        <begin position="379"/>
        <end position="389"/>
    </location>
</feature>
<evidence type="ECO:0000256" key="1">
    <source>
        <dbReference type="SAM" id="MobiDB-lite"/>
    </source>
</evidence>
<feature type="compositionally biased region" description="Polar residues" evidence="1">
    <location>
        <begin position="40"/>
        <end position="55"/>
    </location>
</feature>
<protein>
    <submittedName>
        <fullName evidence="2">Uncharacterized protein</fullName>
    </submittedName>
</protein>
<feature type="region of interest" description="Disordered" evidence="1">
    <location>
        <begin position="352"/>
        <end position="394"/>
    </location>
</feature>
<evidence type="ECO:0000313" key="2">
    <source>
        <dbReference type="EMBL" id="KAF7290848.1"/>
    </source>
</evidence>
<feature type="region of interest" description="Disordered" evidence="1">
    <location>
        <begin position="283"/>
        <end position="302"/>
    </location>
</feature>
<comment type="caution">
    <text evidence="2">The sequence shown here is derived from an EMBL/GenBank/DDBJ whole genome shotgun (WGS) entry which is preliminary data.</text>
</comment>
<feature type="compositionally biased region" description="Basic residues" evidence="1">
    <location>
        <begin position="366"/>
        <end position="378"/>
    </location>
</feature>
<feature type="compositionally biased region" description="Low complexity" evidence="1">
    <location>
        <begin position="80"/>
        <end position="96"/>
    </location>
</feature>
<evidence type="ECO:0000313" key="3">
    <source>
        <dbReference type="Proteomes" id="UP000636479"/>
    </source>
</evidence>
<keyword evidence="3" id="KW-1185">Reference proteome</keyword>
<name>A0A8H6S1C2_9AGAR</name>
<feature type="compositionally biased region" description="Basic and acidic residues" evidence="1">
    <location>
        <begin position="352"/>
        <end position="365"/>
    </location>
</feature>
<feature type="region of interest" description="Disordered" evidence="1">
    <location>
        <begin position="193"/>
        <end position="268"/>
    </location>
</feature>
<dbReference type="GeneID" id="59352226"/>
<sequence length="420" mass="45458">MSSSSFTSPSKHSEKDLKLISLLYAELTYSESPSAHLGPGSSQLSKTCTESSYTPLPTKRSRRGANPRRSSTTSGVAHCSTSKPFSCPSTSTSPSSHINSQRGRKRSTSHEQSSRQLPQPQCPYISPALVGFALKASYAIHENLSALGGGDSPSNQPGLTASPSISENLCALGSQSPSPRRSPKAGLYGAVREPASVSEYQAPVTDKSPSPRPLPTPRRSPKAGICGSVREPVGVSSACTSRPLPKTGLYGDRRGPSSVSPSLPSATALIAPTPREDRVRVSVRSASSRHQRKASRKGKVVRKSSGLRVSAILYCARQAEAAARARQLATGTDEQRAQQEEAQRLREERLAKQAEEKRLADEKREKSKQKAIKKRIQQARKEAKEERRQFRASKRASKVEGYISELRTQAMNIDVQLLFA</sequence>
<feature type="region of interest" description="Disordered" evidence="1">
    <location>
        <begin position="32"/>
        <end position="122"/>
    </location>
</feature>
<gene>
    <name evidence="2" type="ORF">MIND_01326000</name>
</gene>
<dbReference type="EMBL" id="JACAZF010000014">
    <property type="protein sequence ID" value="KAF7290848.1"/>
    <property type="molecule type" value="Genomic_DNA"/>
</dbReference>
<reference evidence="2" key="1">
    <citation type="submission" date="2020-05" db="EMBL/GenBank/DDBJ databases">
        <title>Mycena genomes resolve the evolution of fungal bioluminescence.</title>
        <authorList>
            <person name="Tsai I.J."/>
        </authorList>
    </citation>
    <scope>NUCLEOTIDE SEQUENCE</scope>
    <source>
        <strain evidence="2">171206Taipei</strain>
    </source>
</reference>
<proteinExistence type="predicted"/>
<feature type="compositionally biased region" description="Basic residues" evidence="1">
    <location>
        <begin position="287"/>
        <end position="302"/>
    </location>
</feature>
<dbReference type="Proteomes" id="UP000636479">
    <property type="component" value="Unassembled WGS sequence"/>
</dbReference>